<proteinExistence type="predicted"/>
<name>A0A9P8CF53_9HELO</name>
<dbReference type="AlphaFoldDB" id="A0A9P8CF53"/>
<gene>
    <name evidence="1" type="ORF">BJ878DRAFT_142449</name>
</gene>
<accession>A0A9P8CF53</accession>
<reference evidence="1" key="1">
    <citation type="journal article" date="2021" name="IMA Fungus">
        <title>Genomic characterization of three marine fungi, including Emericellopsis atlantica sp. nov. with signatures of a generalist lifestyle and marine biomass degradation.</title>
        <authorList>
            <person name="Hagestad O.C."/>
            <person name="Hou L."/>
            <person name="Andersen J.H."/>
            <person name="Hansen E.H."/>
            <person name="Altermark B."/>
            <person name="Li C."/>
            <person name="Kuhnert E."/>
            <person name="Cox R.J."/>
            <person name="Crous P.W."/>
            <person name="Spatafora J.W."/>
            <person name="Lail K."/>
            <person name="Amirebrahimi M."/>
            <person name="Lipzen A."/>
            <person name="Pangilinan J."/>
            <person name="Andreopoulos W."/>
            <person name="Hayes R.D."/>
            <person name="Ng V."/>
            <person name="Grigoriev I.V."/>
            <person name="Jackson S.A."/>
            <person name="Sutton T.D.S."/>
            <person name="Dobson A.D.W."/>
            <person name="Rama T."/>
        </authorList>
    </citation>
    <scope>NUCLEOTIDE SEQUENCE</scope>
    <source>
        <strain evidence="1">TRa3180A</strain>
    </source>
</reference>
<dbReference type="OrthoDB" id="5151590at2759"/>
<evidence type="ECO:0000313" key="2">
    <source>
        <dbReference type="Proteomes" id="UP000887226"/>
    </source>
</evidence>
<sequence>MAGGRELSTQLCARICERAFLGYTARQIKSVYPEICISTIRKTIERFLAEPTCISKPRTDRPHALSERQRDHVYDIIHHTNSHIKNRYLLWEVNVACKKCSVQRLCHMLGKRKWLQRKRPELTDRHAQERIT</sequence>
<dbReference type="EMBL" id="MU254017">
    <property type="protein sequence ID" value="KAG9242971.1"/>
    <property type="molecule type" value="Genomic_DNA"/>
</dbReference>
<evidence type="ECO:0000313" key="1">
    <source>
        <dbReference type="EMBL" id="KAG9242971.1"/>
    </source>
</evidence>
<organism evidence="1 2">
    <name type="scientific">Calycina marina</name>
    <dbReference type="NCBI Taxonomy" id="1763456"/>
    <lineage>
        <taxon>Eukaryota</taxon>
        <taxon>Fungi</taxon>
        <taxon>Dikarya</taxon>
        <taxon>Ascomycota</taxon>
        <taxon>Pezizomycotina</taxon>
        <taxon>Leotiomycetes</taxon>
        <taxon>Helotiales</taxon>
        <taxon>Pezizellaceae</taxon>
        <taxon>Calycina</taxon>
    </lineage>
</organism>
<dbReference type="Proteomes" id="UP000887226">
    <property type="component" value="Unassembled WGS sequence"/>
</dbReference>
<comment type="caution">
    <text evidence="1">The sequence shown here is derived from an EMBL/GenBank/DDBJ whole genome shotgun (WGS) entry which is preliminary data.</text>
</comment>
<keyword evidence="2" id="KW-1185">Reference proteome</keyword>
<evidence type="ECO:0008006" key="3">
    <source>
        <dbReference type="Google" id="ProtNLM"/>
    </source>
</evidence>
<protein>
    <recommendedName>
        <fullName evidence="3">Transposase</fullName>
    </recommendedName>
</protein>